<gene>
    <name evidence="2" type="ORF">E8E12_001298</name>
</gene>
<feature type="compositionally biased region" description="Low complexity" evidence="1">
    <location>
        <begin position="26"/>
        <end position="44"/>
    </location>
</feature>
<feature type="compositionally biased region" description="Basic residues" evidence="1">
    <location>
        <begin position="16"/>
        <end position="25"/>
    </location>
</feature>
<proteinExistence type="predicted"/>
<feature type="compositionally biased region" description="Basic and acidic residues" evidence="1">
    <location>
        <begin position="188"/>
        <end position="199"/>
    </location>
</feature>
<feature type="region of interest" description="Disordered" evidence="1">
    <location>
        <begin position="150"/>
        <end position="205"/>
    </location>
</feature>
<protein>
    <submittedName>
        <fullName evidence="2">Uncharacterized protein</fullName>
    </submittedName>
</protein>
<evidence type="ECO:0000313" key="3">
    <source>
        <dbReference type="Proteomes" id="UP000758155"/>
    </source>
</evidence>
<dbReference type="Proteomes" id="UP000758155">
    <property type="component" value="Unassembled WGS sequence"/>
</dbReference>
<feature type="region of interest" description="Disordered" evidence="1">
    <location>
        <begin position="1"/>
        <end position="44"/>
    </location>
</feature>
<feature type="region of interest" description="Disordered" evidence="1">
    <location>
        <begin position="99"/>
        <end position="126"/>
    </location>
</feature>
<dbReference type="AlphaFoldDB" id="A0A9P5BUV8"/>
<feature type="compositionally biased region" description="Basic and acidic residues" evidence="1">
    <location>
        <begin position="99"/>
        <end position="117"/>
    </location>
</feature>
<name>A0A9P5BUV8_9PLEO</name>
<reference evidence="2" key="1">
    <citation type="submission" date="2019-04" db="EMBL/GenBank/DDBJ databases">
        <title>Sequencing of skin fungus with MAO and IRED activity.</title>
        <authorList>
            <person name="Marsaioli A.J."/>
            <person name="Bonatto J.M.C."/>
            <person name="Reis Junior O."/>
        </authorList>
    </citation>
    <scope>NUCLEOTIDE SEQUENCE</scope>
    <source>
        <strain evidence="2">28M1</strain>
    </source>
</reference>
<organism evidence="2 3">
    <name type="scientific">Didymella heteroderae</name>
    <dbReference type="NCBI Taxonomy" id="1769908"/>
    <lineage>
        <taxon>Eukaryota</taxon>
        <taxon>Fungi</taxon>
        <taxon>Dikarya</taxon>
        <taxon>Ascomycota</taxon>
        <taxon>Pezizomycotina</taxon>
        <taxon>Dothideomycetes</taxon>
        <taxon>Pleosporomycetidae</taxon>
        <taxon>Pleosporales</taxon>
        <taxon>Pleosporineae</taxon>
        <taxon>Didymellaceae</taxon>
        <taxon>Didymella</taxon>
    </lineage>
</organism>
<feature type="compositionally biased region" description="Polar residues" evidence="1">
    <location>
        <begin position="150"/>
        <end position="179"/>
    </location>
</feature>
<sequence length="291" mass="31721">MATTISASHFHDPRSSRPHSRRNSTRRSFASSLSRSSSYLDSPRTACPKDGDAFAYNPSHLNGWYCPQTLWDRLPSSVQKSLAAVQHAGASALTGFERLKEHSGVDDGSRTDQKTPEDEVLVDLDELRPQKFRTASNASSVFLSDISSPTYSGTPASDSGSASPVPSTFSLSQSATTPAPISLGPPELEAKRTSTRERSFSTPLDPQDAKYVSELSYLRTEAVPRLRHAGHKVDTEWYDAKRTGSVAAEDVQAFESWWSTMKCTILKLSETSKRMAEAKGVTANGMGWTAP</sequence>
<accession>A0A9P5BUV8</accession>
<evidence type="ECO:0000313" key="2">
    <source>
        <dbReference type="EMBL" id="KAF3031524.1"/>
    </source>
</evidence>
<dbReference type="EMBL" id="SWKV01000139">
    <property type="protein sequence ID" value="KAF3031524.1"/>
    <property type="molecule type" value="Genomic_DNA"/>
</dbReference>
<dbReference type="OrthoDB" id="3898724at2759"/>
<keyword evidence="3" id="KW-1185">Reference proteome</keyword>
<evidence type="ECO:0000256" key="1">
    <source>
        <dbReference type="SAM" id="MobiDB-lite"/>
    </source>
</evidence>
<comment type="caution">
    <text evidence="2">The sequence shown here is derived from an EMBL/GenBank/DDBJ whole genome shotgun (WGS) entry which is preliminary data.</text>
</comment>